<comment type="caution">
    <text evidence="9">The sequence shown here is derived from an EMBL/GenBank/DDBJ whole genome shotgun (WGS) entry which is preliminary data.</text>
</comment>
<sequence length="242" mass="26729">MEETISLKELFYTIKKRLALIIAITLILTVAAAVYSNLTAKPSYQASTQILINRTNAEEEEVYNNEIQTNIELISTYNVIIKSKPILQKVKDELNLQESTTVLEGKISAASEKGSQVVEITVTDEDQQKAVDIANSVAGVFQEDIQDIMKVDNVNILSEAETATSSGSNTQMIIALAFFVGLMASLALAFILEYMENTFKSEEEIEEKLGAPVLGTISMIDRELKDGKIQYEHQVRGENIGS</sequence>
<evidence type="ECO:0000313" key="10">
    <source>
        <dbReference type="Proteomes" id="UP000674416"/>
    </source>
</evidence>
<keyword evidence="3" id="KW-1003">Cell membrane</keyword>
<evidence type="ECO:0000256" key="6">
    <source>
        <dbReference type="ARBA" id="ARBA00023136"/>
    </source>
</evidence>
<evidence type="ECO:0000259" key="8">
    <source>
        <dbReference type="Pfam" id="PF02706"/>
    </source>
</evidence>
<evidence type="ECO:0000256" key="1">
    <source>
        <dbReference type="ARBA" id="ARBA00004651"/>
    </source>
</evidence>
<evidence type="ECO:0000256" key="7">
    <source>
        <dbReference type="SAM" id="Phobius"/>
    </source>
</evidence>
<feature type="domain" description="Polysaccharide chain length determinant N-terminal" evidence="8">
    <location>
        <begin position="3"/>
        <end position="94"/>
    </location>
</feature>
<protein>
    <submittedName>
        <fullName evidence="9">Capsular polysaccharide biosynthesis protein</fullName>
    </submittedName>
</protein>
<evidence type="ECO:0000256" key="5">
    <source>
        <dbReference type="ARBA" id="ARBA00022989"/>
    </source>
</evidence>
<dbReference type="InterPro" id="IPR003856">
    <property type="entry name" value="LPS_length_determ_N"/>
</dbReference>
<keyword evidence="5 7" id="KW-1133">Transmembrane helix</keyword>
<dbReference type="Pfam" id="PF02706">
    <property type="entry name" value="Wzz"/>
    <property type="match status" value="1"/>
</dbReference>
<accession>A0ABS4CVJ4</accession>
<dbReference type="RefSeq" id="WP_211086142.1">
    <property type="nucleotide sequence ID" value="NZ_JAFDST010000002.1"/>
</dbReference>
<dbReference type="Proteomes" id="UP000674416">
    <property type="component" value="Unassembled WGS sequence"/>
</dbReference>
<gene>
    <name evidence="9" type="ORF">JOC74_002098</name>
</gene>
<evidence type="ECO:0000256" key="2">
    <source>
        <dbReference type="ARBA" id="ARBA00006683"/>
    </source>
</evidence>
<keyword evidence="10" id="KW-1185">Reference proteome</keyword>
<reference evidence="9 10" key="1">
    <citation type="submission" date="2021-01" db="EMBL/GenBank/DDBJ databases">
        <title>Genomic Encyclopedia of Type Strains, Phase IV (KMG-IV): sequencing the most valuable type-strain genomes for metagenomic binning, comparative biology and taxonomic classification.</title>
        <authorList>
            <person name="Goeker M."/>
        </authorList>
    </citation>
    <scope>NUCLEOTIDE SEQUENCE [LARGE SCALE GENOMIC DNA]</scope>
    <source>
        <strain evidence="9 10">DSM 103394</strain>
    </source>
</reference>
<comment type="subcellular location">
    <subcellularLocation>
        <location evidence="1">Cell membrane</location>
        <topology evidence="1">Multi-pass membrane protein</topology>
    </subcellularLocation>
</comment>
<feature type="transmembrane region" description="Helical" evidence="7">
    <location>
        <begin position="18"/>
        <end position="38"/>
    </location>
</feature>
<dbReference type="PANTHER" id="PTHR32309">
    <property type="entry name" value="TYROSINE-PROTEIN KINASE"/>
    <property type="match status" value="1"/>
</dbReference>
<comment type="similarity">
    <text evidence="2">Belongs to the CpsC/CapA family.</text>
</comment>
<name>A0ABS4CVJ4_9BACI</name>
<feature type="transmembrane region" description="Helical" evidence="7">
    <location>
        <begin position="172"/>
        <end position="192"/>
    </location>
</feature>
<keyword evidence="6 7" id="KW-0472">Membrane</keyword>
<keyword evidence="4 7" id="KW-0812">Transmembrane</keyword>
<dbReference type="EMBL" id="JAFDST010000002">
    <property type="protein sequence ID" value="MBP1081605.1"/>
    <property type="molecule type" value="Genomic_DNA"/>
</dbReference>
<dbReference type="PANTHER" id="PTHR32309:SF13">
    <property type="entry name" value="FERRIC ENTEROBACTIN TRANSPORT PROTEIN FEPE"/>
    <property type="match status" value="1"/>
</dbReference>
<proteinExistence type="inferred from homology"/>
<organism evidence="9 10">
    <name type="scientific">Bacillus capparidis</name>
    <dbReference type="NCBI Taxonomy" id="1840411"/>
    <lineage>
        <taxon>Bacteria</taxon>
        <taxon>Bacillati</taxon>
        <taxon>Bacillota</taxon>
        <taxon>Bacilli</taxon>
        <taxon>Bacillales</taxon>
        <taxon>Bacillaceae</taxon>
        <taxon>Bacillus</taxon>
    </lineage>
</organism>
<evidence type="ECO:0000313" key="9">
    <source>
        <dbReference type="EMBL" id="MBP1081605.1"/>
    </source>
</evidence>
<dbReference type="InterPro" id="IPR050445">
    <property type="entry name" value="Bact_polysacc_biosynth/exp"/>
</dbReference>
<evidence type="ECO:0000256" key="3">
    <source>
        <dbReference type="ARBA" id="ARBA00022475"/>
    </source>
</evidence>
<evidence type="ECO:0000256" key="4">
    <source>
        <dbReference type="ARBA" id="ARBA00022692"/>
    </source>
</evidence>